<evidence type="ECO:0000259" key="19">
    <source>
        <dbReference type="PROSITE" id="PS50268"/>
    </source>
</evidence>
<evidence type="ECO:0000256" key="15">
    <source>
        <dbReference type="RuleBase" id="RU003318"/>
    </source>
</evidence>
<evidence type="ECO:0000256" key="13">
    <source>
        <dbReference type="ARBA" id="ARBA00023180"/>
    </source>
</evidence>
<dbReference type="FunFam" id="4.10.900.10:FF:000001">
    <property type="entry name" value="Cadherin 2"/>
    <property type="match status" value="1"/>
</dbReference>
<dbReference type="GO" id="GO:0034332">
    <property type="term" value="P:adherens junction organization"/>
    <property type="evidence" value="ECO:0007669"/>
    <property type="project" value="TreeGrafter"/>
</dbReference>
<dbReference type="GO" id="GO:0000902">
    <property type="term" value="P:cell morphogenesis"/>
    <property type="evidence" value="ECO:0007669"/>
    <property type="project" value="TreeGrafter"/>
</dbReference>
<dbReference type="GO" id="GO:0008013">
    <property type="term" value="F:beta-catenin binding"/>
    <property type="evidence" value="ECO:0007669"/>
    <property type="project" value="TreeGrafter"/>
</dbReference>
<keyword evidence="13" id="KW-0325">Glycoprotein</keyword>
<dbReference type="PANTHER" id="PTHR24027">
    <property type="entry name" value="CADHERIN-23"/>
    <property type="match status" value="1"/>
</dbReference>
<evidence type="ECO:0000256" key="3">
    <source>
        <dbReference type="ARBA" id="ARBA00022475"/>
    </source>
</evidence>
<organism evidence="20 21">
    <name type="scientific">Triplophysa rosa</name>
    <name type="common">Cave loach</name>
    <dbReference type="NCBI Taxonomy" id="992332"/>
    <lineage>
        <taxon>Eukaryota</taxon>
        <taxon>Metazoa</taxon>
        <taxon>Chordata</taxon>
        <taxon>Craniata</taxon>
        <taxon>Vertebrata</taxon>
        <taxon>Euteleostomi</taxon>
        <taxon>Actinopterygii</taxon>
        <taxon>Neopterygii</taxon>
        <taxon>Teleostei</taxon>
        <taxon>Ostariophysi</taxon>
        <taxon>Cypriniformes</taxon>
        <taxon>Nemacheilidae</taxon>
        <taxon>Triplophysa</taxon>
    </lineage>
</organism>
<dbReference type="GO" id="GO:0005509">
    <property type="term" value="F:calcium ion binding"/>
    <property type="evidence" value="ECO:0007669"/>
    <property type="project" value="UniProtKB-UniRule"/>
</dbReference>
<evidence type="ECO:0000256" key="1">
    <source>
        <dbReference type="ARBA" id="ARBA00004251"/>
    </source>
</evidence>
<evidence type="ECO:0000256" key="11">
    <source>
        <dbReference type="ARBA" id="ARBA00022989"/>
    </source>
</evidence>
<proteinExistence type="predicted"/>
<evidence type="ECO:0000313" key="21">
    <source>
        <dbReference type="Proteomes" id="UP001059041"/>
    </source>
</evidence>
<feature type="chain" id="PRO_5040825885" evidence="18">
    <location>
        <begin position="30"/>
        <end position="801"/>
    </location>
</feature>
<name>A0A9W7WW89_TRIRA</name>
<evidence type="ECO:0000256" key="18">
    <source>
        <dbReference type="SAM" id="SignalP"/>
    </source>
</evidence>
<dbReference type="GO" id="GO:0005912">
    <property type="term" value="C:adherens junction"/>
    <property type="evidence" value="ECO:0007669"/>
    <property type="project" value="UniProtKB-SubCell"/>
</dbReference>
<evidence type="ECO:0000256" key="4">
    <source>
        <dbReference type="ARBA" id="ARBA00022692"/>
    </source>
</evidence>
<reference evidence="20" key="1">
    <citation type="submission" date="2021-02" db="EMBL/GenBank/DDBJ databases">
        <title>Comparative genomics reveals that relaxation of natural selection precedes convergent phenotypic evolution of cavefish.</title>
        <authorList>
            <person name="Peng Z."/>
        </authorList>
    </citation>
    <scope>NUCLEOTIDE SEQUENCE</scope>
    <source>
        <tissue evidence="20">Muscle</tissue>
    </source>
</reference>
<keyword evidence="9 15" id="KW-0130">Cell adhesion</keyword>
<dbReference type="FunFam" id="2.60.40.60:FF:000017">
    <property type="entry name" value="Cadherin 24"/>
    <property type="match status" value="1"/>
</dbReference>
<dbReference type="InterPro" id="IPR000233">
    <property type="entry name" value="Cadherin_Y-type_LIR"/>
</dbReference>
<evidence type="ECO:0000256" key="7">
    <source>
        <dbReference type="ARBA" id="ARBA00022737"/>
    </source>
</evidence>
<dbReference type="Pfam" id="PF01049">
    <property type="entry name" value="CADH_Y-type_LIR"/>
    <property type="match status" value="1"/>
</dbReference>
<feature type="domain" description="Cadherin" evidence="19">
    <location>
        <begin position="493"/>
        <end position="604"/>
    </location>
</feature>
<comment type="function">
    <text evidence="16">Cadherins are calcium-dependent cell adhesion proteins.</text>
</comment>
<protein>
    <submittedName>
        <fullName evidence="20">Cadherin-7</fullName>
    </submittedName>
</protein>
<keyword evidence="8 14" id="KW-0106">Calcium</keyword>
<comment type="subcellular location">
    <subcellularLocation>
        <location evidence="2">Cell junction</location>
        <location evidence="2">Adherens junction</location>
    </subcellularLocation>
    <subcellularLocation>
        <location evidence="1 15">Cell membrane</location>
        <topology evidence="1 15">Single-pass type I membrane protein</topology>
    </subcellularLocation>
</comment>
<evidence type="ECO:0000256" key="17">
    <source>
        <dbReference type="SAM" id="Phobius"/>
    </source>
</evidence>
<gene>
    <name evidence="20" type="ORF">IRJ41_005750</name>
</gene>
<dbReference type="FunFam" id="2.60.40.60:FF:000008">
    <property type="entry name" value="Cadherin 24"/>
    <property type="match status" value="1"/>
</dbReference>
<feature type="transmembrane region" description="Helical" evidence="17">
    <location>
        <begin position="610"/>
        <end position="639"/>
    </location>
</feature>
<dbReference type="GO" id="GO:0016342">
    <property type="term" value="C:catenin complex"/>
    <property type="evidence" value="ECO:0007669"/>
    <property type="project" value="TreeGrafter"/>
</dbReference>
<keyword evidence="12 17" id="KW-0472">Membrane</keyword>
<keyword evidence="11 17" id="KW-1133">Transmembrane helix</keyword>
<evidence type="ECO:0000256" key="5">
    <source>
        <dbReference type="ARBA" id="ARBA00022723"/>
    </source>
</evidence>
<dbReference type="GO" id="GO:0007156">
    <property type="term" value="P:homophilic cell adhesion via plasma membrane adhesion molecules"/>
    <property type="evidence" value="ECO:0007669"/>
    <property type="project" value="InterPro"/>
</dbReference>
<dbReference type="FunFam" id="2.60.40.60:FF:000014">
    <property type="entry name" value="Cadherin 8"/>
    <property type="match status" value="1"/>
</dbReference>
<dbReference type="OrthoDB" id="6252479at2759"/>
<dbReference type="GO" id="GO:0044331">
    <property type="term" value="P:cell-cell adhesion mediated by cadherin"/>
    <property type="evidence" value="ECO:0007669"/>
    <property type="project" value="TreeGrafter"/>
</dbReference>
<evidence type="ECO:0000256" key="8">
    <source>
        <dbReference type="ARBA" id="ARBA00022837"/>
    </source>
</evidence>
<keyword evidence="4 15" id="KW-0812">Transmembrane</keyword>
<dbReference type="GO" id="GO:0045296">
    <property type="term" value="F:cadherin binding"/>
    <property type="evidence" value="ECO:0007669"/>
    <property type="project" value="TreeGrafter"/>
</dbReference>
<dbReference type="SMART" id="SM00112">
    <property type="entry name" value="CA"/>
    <property type="match status" value="5"/>
</dbReference>
<feature type="signal peptide" evidence="18">
    <location>
        <begin position="1"/>
        <end position="29"/>
    </location>
</feature>
<dbReference type="FunFam" id="2.60.40.60:FF:000009">
    <property type="entry name" value="Cadherin 24"/>
    <property type="match status" value="1"/>
</dbReference>
<keyword evidence="5" id="KW-0479">Metal-binding</keyword>
<keyword evidence="21" id="KW-1185">Reference proteome</keyword>
<feature type="domain" description="Cadherin" evidence="19">
    <location>
        <begin position="165"/>
        <end position="273"/>
    </location>
</feature>
<dbReference type="InterPro" id="IPR015919">
    <property type="entry name" value="Cadherin-like_sf"/>
</dbReference>
<evidence type="ECO:0000256" key="14">
    <source>
        <dbReference type="PROSITE-ProRule" id="PRU00043"/>
    </source>
</evidence>
<feature type="domain" description="Cadherin" evidence="19">
    <location>
        <begin position="389"/>
        <end position="493"/>
    </location>
</feature>
<dbReference type="AlphaFoldDB" id="A0A9W7WW89"/>
<feature type="domain" description="Cadherin" evidence="19">
    <location>
        <begin position="274"/>
        <end position="388"/>
    </location>
</feature>
<dbReference type="SUPFAM" id="SSF49313">
    <property type="entry name" value="Cadherin-like"/>
    <property type="match status" value="5"/>
</dbReference>
<dbReference type="Pfam" id="PF00028">
    <property type="entry name" value="Cadherin"/>
    <property type="match status" value="5"/>
</dbReference>
<dbReference type="PROSITE" id="PS00232">
    <property type="entry name" value="CADHERIN_1"/>
    <property type="match status" value="2"/>
</dbReference>
<keyword evidence="10" id="KW-0965">Cell junction</keyword>
<dbReference type="PROSITE" id="PS50268">
    <property type="entry name" value="CADHERIN_2"/>
    <property type="match status" value="5"/>
</dbReference>
<evidence type="ECO:0000313" key="20">
    <source>
        <dbReference type="EMBL" id="KAI7809341.1"/>
    </source>
</evidence>
<comment type="caution">
    <text evidence="20">The sequence shown here is derived from an EMBL/GenBank/DDBJ whole genome shotgun (WGS) entry which is preliminary data.</text>
</comment>
<dbReference type="GO" id="GO:0007043">
    <property type="term" value="P:cell-cell junction assembly"/>
    <property type="evidence" value="ECO:0007669"/>
    <property type="project" value="TreeGrafter"/>
</dbReference>
<evidence type="ECO:0000256" key="16">
    <source>
        <dbReference type="RuleBase" id="RU004357"/>
    </source>
</evidence>
<evidence type="ECO:0000256" key="12">
    <source>
        <dbReference type="ARBA" id="ARBA00023136"/>
    </source>
</evidence>
<dbReference type="InterPro" id="IPR020894">
    <property type="entry name" value="Cadherin_CS"/>
</dbReference>
<evidence type="ECO:0000256" key="10">
    <source>
        <dbReference type="ARBA" id="ARBA00022949"/>
    </source>
</evidence>
<keyword evidence="7" id="KW-0677">Repeat</keyword>
<evidence type="ECO:0000256" key="6">
    <source>
        <dbReference type="ARBA" id="ARBA00022729"/>
    </source>
</evidence>
<feature type="domain" description="Cadherin" evidence="19">
    <location>
        <begin position="84"/>
        <end position="164"/>
    </location>
</feature>
<dbReference type="GO" id="GO:0016339">
    <property type="term" value="P:calcium-dependent cell-cell adhesion via plasma membrane cell adhesion molecules"/>
    <property type="evidence" value="ECO:0007669"/>
    <property type="project" value="TreeGrafter"/>
</dbReference>
<sequence length="801" mass="88244">MMQRGSAVWNGLTLMTMLLLAHWDVGCRGMTLNSVPLRPISQRPFGGGVDASLRRHKRNWVWNQFFVLEEYTGDDLLYVGKLHSDVDNGEGKVKYVLNGEGASSIFTIDENTGDIHATKRLDREEQAYYTLRAQARDRATNLPVEPESEFVIKVQDINDNEPKFLDGPYNAQVPEMSPVGTSVVEVKATDADDPTYGNSARVIYSILEGQPYFSVEPKTGIVRTALPNMDREARDQYLLVIQAKDMVGQMGGLSGTTSVTVTLSDVNDNPPHFSRKSYQFAVPESLPVASVVAKIKALDSDIGPNAEMDYRIIEGDGLGVFRVATDKDTQEGVITLQKNLDFETKSSYTLKIEASNRNIDPRFLSQGPFSDTAMVRVTVENVDEPPIFSSPLSKMFVSEAAKVGTIIGTVSALDPDSTNSPIRYSIDRNTDLERFFNIEAATGVISTAKALDREANAVHNITILATESLDPSQVGKGVALITVMDINDNAPVFAIEYETYLCESAGPGQVIETISAVDKDEPPSGHRFFFSLTAETAGNMNFTLRDNKDNTASILTKRSGFQRREQAMYRLPVLIVDSGTPALSSTNTLSIRVCDCDSDGTPQSCGTEAFMLSAGLSTGALVAILACIITLLVLVLLIVTMRRRKKEPLILDEDRDVRENIVRYDDEGGGEEDTEAFDMVALRNLNVMRDSKTRRDVTPEVPTLYCSRPPPYKITPDNGIFRDFIWDRLKDADVDPSAPPYDSLQTYAFEGSGSVAESLSSLDSLSTDSEQNYDYLSDWGPRFRKLADLYGHGDSSNIFSS</sequence>
<dbReference type="InterPro" id="IPR002126">
    <property type="entry name" value="Cadherin-like_dom"/>
</dbReference>
<dbReference type="InterPro" id="IPR039808">
    <property type="entry name" value="Cadherin"/>
</dbReference>
<dbReference type="Proteomes" id="UP001059041">
    <property type="component" value="Linkage Group LG5"/>
</dbReference>
<dbReference type="GO" id="GO:0002009">
    <property type="term" value="P:morphogenesis of an epithelium"/>
    <property type="evidence" value="ECO:0007669"/>
    <property type="project" value="UniProtKB-ARBA"/>
</dbReference>
<keyword evidence="6 18" id="KW-0732">Signal</keyword>
<evidence type="ECO:0000256" key="2">
    <source>
        <dbReference type="ARBA" id="ARBA00004536"/>
    </source>
</evidence>
<keyword evidence="3" id="KW-1003">Cell membrane</keyword>
<evidence type="ECO:0000256" key="9">
    <source>
        <dbReference type="ARBA" id="ARBA00022889"/>
    </source>
</evidence>
<dbReference type="Gene3D" id="2.60.40.60">
    <property type="entry name" value="Cadherins"/>
    <property type="match status" value="5"/>
</dbReference>
<dbReference type="PANTHER" id="PTHR24027:SF91">
    <property type="entry name" value="CADHERIN-7"/>
    <property type="match status" value="1"/>
</dbReference>
<dbReference type="CDD" id="cd11304">
    <property type="entry name" value="Cadherin_repeat"/>
    <property type="match status" value="5"/>
</dbReference>
<dbReference type="InterPro" id="IPR027397">
    <property type="entry name" value="Catenin-bd_sf"/>
</dbReference>
<dbReference type="FunFam" id="2.60.40.60:FF:000012">
    <property type="entry name" value="Cadherin 24"/>
    <property type="match status" value="1"/>
</dbReference>
<dbReference type="Gene3D" id="4.10.900.10">
    <property type="entry name" value="TCF3-CBD (Catenin binding domain)"/>
    <property type="match status" value="1"/>
</dbReference>
<dbReference type="PRINTS" id="PR00205">
    <property type="entry name" value="CADHERIN"/>
</dbReference>
<accession>A0A9W7WW89</accession>
<dbReference type="GO" id="GO:0016477">
    <property type="term" value="P:cell migration"/>
    <property type="evidence" value="ECO:0007669"/>
    <property type="project" value="TreeGrafter"/>
</dbReference>
<dbReference type="EMBL" id="JAFHDT010000005">
    <property type="protein sequence ID" value="KAI7809341.1"/>
    <property type="molecule type" value="Genomic_DNA"/>
</dbReference>